<dbReference type="PANTHER" id="PTHR46031">
    <property type="match status" value="1"/>
</dbReference>
<name>A0AAF0WUA6_DAUCS</name>
<evidence type="ECO:0000256" key="2">
    <source>
        <dbReference type="ARBA" id="ARBA00022884"/>
    </source>
</evidence>
<dbReference type="AlphaFoldDB" id="A0AAF0WUA6"/>
<organism evidence="5 6">
    <name type="scientific">Daucus carota subsp. sativus</name>
    <name type="common">Carrot</name>
    <dbReference type="NCBI Taxonomy" id="79200"/>
    <lineage>
        <taxon>Eukaryota</taxon>
        <taxon>Viridiplantae</taxon>
        <taxon>Streptophyta</taxon>
        <taxon>Embryophyta</taxon>
        <taxon>Tracheophyta</taxon>
        <taxon>Spermatophyta</taxon>
        <taxon>Magnoliopsida</taxon>
        <taxon>eudicotyledons</taxon>
        <taxon>Gunneridae</taxon>
        <taxon>Pentapetalae</taxon>
        <taxon>asterids</taxon>
        <taxon>campanulids</taxon>
        <taxon>Apiales</taxon>
        <taxon>Apiaceae</taxon>
        <taxon>Apioideae</taxon>
        <taxon>Scandiceae</taxon>
        <taxon>Daucinae</taxon>
        <taxon>Daucus</taxon>
        <taxon>Daucus sect. Daucus</taxon>
    </lineage>
</organism>
<evidence type="ECO:0000259" key="4">
    <source>
        <dbReference type="PROSITE" id="PS50137"/>
    </source>
</evidence>
<dbReference type="SMART" id="SM00358">
    <property type="entry name" value="DSRM"/>
    <property type="match status" value="3"/>
</dbReference>
<sequence>MYKTQLQELCQKKKWALPRYSCVKEGPDHNPCFTASVVVKGVTFDTTLHSNNIKDAQNDAARLAVDHFIASDDMDDYKLRLQTYAQRNKLGIPLYLSDKIGPPHAPCFKAKVFVKRIPYESPGSYKTLEEAEIAAAQFALLSFAKDTLQKAPVSLQNSCPLYKNVLQELVQSIGCNLPIYKTEMSGGEPHNPSFISTVEVVGVIFQGTVAKSKKQAEVNAARAACTVFMEHFHPPSKNLLNISRSGQVQLLVTQPIRSESLTLPSSRLLPAQDLIS</sequence>
<dbReference type="GO" id="GO:0003723">
    <property type="term" value="F:RNA binding"/>
    <property type="evidence" value="ECO:0007669"/>
    <property type="project" value="UniProtKB-UniRule"/>
</dbReference>
<evidence type="ECO:0000256" key="1">
    <source>
        <dbReference type="ARBA" id="ARBA00022737"/>
    </source>
</evidence>
<reference evidence="5" key="2">
    <citation type="submission" date="2022-03" db="EMBL/GenBank/DDBJ databases">
        <title>Draft title - Genomic analysis of global carrot germplasm unveils the trajectory of domestication and the origin of high carotenoid orange carrot.</title>
        <authorList>
            <person name="Iorizzo M."/>
            <person name="Ellison S."/>
            <person name="Senalik D."/>
            <person name="Macko-Podgorni A."/>
            <person name="Grzebelus D."/>
            <person name="Bostan H."/>
            <person name="Rolling W."/>
            <person name="Curaba J."/>
            <person name="Simon P."/>
        </authorList>
    </citation>
    <scope>NUCLEOTIDE SEQUENCE</scope>
    <source>
        <tissue evidence="5">Leaf</tissue>
    </source>
</reference>
<keyword evidence="1" id="KW-0677">Repeat</keyword>
<protein>
    <recommendedName>
        <fullName evidence="4">DRBM domain-containing protein</fullName>
    </recommendedName>
</protein>
<evidence type="ECO:0000313" key="5">
    <source>
        <dbReference type="EMBL" id="WOG94623.1"/>
    </source>
</evidence>
<feature type="domain" description="DRBM" evidence="4">
    <location>
        <begin position="76"/>
        <end position="145"/>
    </location>
</feature>
<dbReference type="Proteomes" id="UP000077755">
    <property type="component" value="Chromosome 3"/>
</dbReference>
<proteinExistence type="predicted"/>
<dbReference type="InterPro" id="IPR014720">
    <property type="entry name" value="dsRBD_dom"/>
</dbReference>
<dbReference type="EMBL" id="CP093345">
    <property type="protein sequence ID" value="WOG94623.1"/>
    <property type="molecule type" value="Genomic_DNA"/>
</dbReference>
<dbReference type="PROSITE" id="PS50137">
    <property type="entry name" value="DS_RBD"/>
    <property type="match status" value="3"/>
</dbReference>
<dbReference type="SUPFAM" id="SSF54768">
    <property type="entry name" value="dsRNA-binding domain-like"/>
    <property type="match status" value="3"/>
</dbReference>
<keyword evidence="6" id="KW-1185">Reference proteome</keyword>
<gene>
    <name evidence="5" type="ORF">DCAR_0313919</name>
</gene>
<accession>A0AAF0WUA6</accession>
<dbReference type="PANTHER" id="PTHR46031:SF31">
    <property type="entry name" value="DOUBLE-STRANDED RNA-BINDING PROTEIN 1-LIKE"/>
    <property type="match status" value="1"/>
</dbReference>
<dbReference type="Gene3D" id="3.30.160.20">
    <property type="match status" value="3"/>
</dbReference>
<feature type="domain" description="DRBM" evidence="4">
    <location>
        <begin position="1"/>
        <end position="70"/>
    </location>
</feature>
<keyword evidence="2 3" id="KW-0694">RNA-binding</keyword>
<dbReference type="Pfam" id="PF00035">
    <property type="entry name" value="dsrm"/>
    <property type="match status" value="3"/>
</dbReference>
<evidence type="ECO:0000256" key="3">
    <source>
        <dbReference type="PROSITE-ProRule" id="PRU00266"/>
    </source>
</evidence>
<feature type="domain" description="DRBM" evidence="4">
    <location>
        <begin position="161"/>
        <end position="230"/>
    </location>
</feature>
<reference evidence="5" key="1">
    <citation type="journal article" date="2016" name="Nat. Genet.">
        <title>A high-quality carrot genome assembly provides new insights into carotenoid accumulation and asterid genome evolution.</title>
        <authorList>
            <person name="Iorizzo M."/>
            <person name="Ellison S."/>
            <person name="Senalik D."/>
            <person name="Zeng P."/>
            <person name="Satapoomin P."/>
            <person name="Huang J."/>
            <person name="Bowman M."/>
            <person name="Iovene M."/>
            <person name="Sanseverino W."/>
            <person name="Cavagnaro P."/>
            <person name="Yildiz M."/>
            <person name="Macko-Podgorni A."/>
            <person name="Moranska E."/>
            <person name="Grzebelus E."/>
            <person name="Grzebelus D."/>
            <person name="Ashrafi H."/>
            <person name="Zheng Z."/>
            <person name="Cheng S."/>
            <person name="Spooner D."/>
            <person name="Van Deynze A."/>
            <person name="Simon P."/>
        </authorList>
    </citation>
    <scope>NUCLEOTIDE SEQUENCE</scope>
    <source>
        <tissue evidence="5">Leaf</tissue>
    </source>
</reference>
<evidence type="ECO:0000313" key="6">
    <source>
        <dbReference type="Proteomes" id="UP000077755"/>
    </source>
</evidence>